<comment type="caution">
    <text evidence="2">The sequence shown here is derived from an EMBL/GenBank/DDBJ whole genome shotgun (WGS) entry which is preliminary data.</text>
</comment>
<dbReference type="AlphaFoldDB" id="A0A7W7DA12"/>
<organism evidence="2 3">
    <name type="scientific">Sphaerisporangium siamense</name>
    <dbReference type="NCBI Taxonomy" id="795645"/>
    <lineage>
        <taxon>Bacteria</taxon>
        <taxon>Bacillati</taxon>
        <taxon>Actinomycetota</taxon>
        <taxon>Actinomycetes</taxon>
        <taxon>Streptosporangiales</taxon>
        <taxon>Streptosporangiaceae</taxon>
        <taxon>Sphaerisporangium</taxon>
    </lineage>
</organism>
<dbReference type="Proteomes" id="UP000542210">
    <property type="component" value="Unassembled WGS sequence"/>
</dbReference>
<keyword evidence="1" id="KW-1133">Transmembrane helix</keyword>
<evidence type="ECO:0000256" key="1">
    <source>
        <dbReference type="SAM" id="Phobius"/>
    </source>
</evidence>
<sequence>MTVALASAQVLPALLGAVLGLFPGGFLLFAAVNTIAGGDSEKATLPVPWQLIATVLATALVVAALTSVPAYLGGRRPVTEAL</sequence>
<gene>
    <name evidence="2" type="ORF">BJ982_004268</name>
</gene>
<proteinExistence type="predicted"/>
<reference evidence="2 3" key="1">
    <citation type="submission" date="2020-08" db="EMBL/GenBank/DDBJ databases">
        <title>Sequencing the genomes of 1000 actinobacteria strains.</title>
        <authorList>
            <person name="Klenk H.-P."/>
        </authorList>
    </citation>
    <scope>NUCLEOTIDE SEQUENCE [LARGE SCALE GENOMIC DNA]</scope>
    <source>
        <strain evidence="2 3">DSM 45784</strain>
    </source>
</reference>
<name>A0A7W7DA12_9ACTN</name>
<feature type="transmembrane region" description="Helical" evidence="1">
    <location>
        <begin position="49"/>
        <end position="72"/>
    </location>
</feature>
<protein>
    <submittedName>
        <fullName evidence="2">Uncharacterized protein</fullName>
    </submittedName>
</protein>
<accession>A0A7W7DA12</accession>
<keyword evidence="1" id="KW-0812">Transmembrane</keyword>
<evidence type="ECO:0000313" key="3">
    <source>
        <dbReference type="Proteomes" id="UP000542210"/>
    </source>
</evidence>
<keyword evidence="3" id="KW-1185">Reference proteome</keyword>
<keyword evidence="1" id="KW-0472">Membrane</keyword>
<dbReference type="EMBL" id="JACHND010000001">
    <property type="protein sequence ID" value="MBB4702724.1"/>
    <property type="molecule type" value="Genomic_DNA"/>
</dbReference>
<dbReference type="RefSeq" id="WP_203958919.1">
    <property type="nucleotide sequence ID" value="NZ_BOOV01000005.1"/>
</dbReference>
<evidence type="ECO:0000313" key="2">
    <source>
        <dbReference type="EMBL" id="MBB4702724.1"/>
    </source>
</evidence>